<name>D2QDP6_SPILD</name>
<gene>
    <name evidence="2" type="ordered locus">Slin_2148</name>
</gene>
<organism evidence="2 3">
    <name type="scientific">Spirosoma linguale (strain ATCC 33905 / DSM 74 / LMG 10896 / Claus 1)</name>
    <dbReference type="NCBI Taxonomy" id="504472"/>
    <lineage>
        <taxon>Bacteria</taxon>
        <taxon>Pseudomonadati</taxon>
        <taxon>Bacteroidota</taxon>
        <taxon>Cytophagia</taxon>
        <taxon>Cytophagales</taxon>
        <taxon>Cytophagaceae</taxon>
        <taxon>Spirosoma</taxon>
    </lineage>
</organism>
<feature type="transmembrane region" description="Helical" evidence="1">
    <location>
        <begin position="48"/>
        <end position="66"/>
    </location>
</feature>
<keyword evidence="1" id="KW-0812">Transmembrane</keyword>
<evidence type="ECO:0000313" key="3">
    <source>
        <dbReference type="Proteomes" id="UP000002028"/>
    </source>
</evidence>
<protein>
    <submittedName>
        <fullName evidence="2">Uncharacterized protein</fullName>
    </submittedName>
</protein>
<sequence length="129" mass="14336">MKIKAVVSILLGVFCTAFLSSVFAYLHGLLYPEANKLLENPSVNGLVTIQLFIKLVYVYSSCIVGGMVTARISNMSKAIYVVGVILQLIVGWLWLTTIHPLWFWALLMAGIIPFSLMGYAIVRRFSALH</sequence>
<dbReference type="Proteomes" id="UP000002028">
    <property type="component" value="Chromosome"/>
</dbReference>
<dbReference type="AlphaFoldDB" id="D2QDP6"/>
<proteinExistence type="predicted"/>
<reference evidence="2 3" key="1">
    <citation type="journal article" date="2010" name="Stand. Genomic Sci.">
        <title>Complete genome sequence of Spirosoma linguale type strain (1).</title>
        <authorList>
            <person name="Lail K."/>
            <person name="Sikorski J."/>
            <person name="Saunders E."/>
            <person name="Lapidus A."/>
            <person name="Glavina Del Rio T."/>
            <person name="Copeland A."/>
            <person name="Tice H."/>
            <person name="Cheng J.-F."/>
            <person name="Lucas S."/>
            <person name="Nolan M."/>
            <person name="Bruce D."/>
            <person name="Goodwin L."/>
            <person name="Pitluck S."/>
            <person name="Ivanova N."/>
            <person name="Mavromatis K."/>
            <person name="Ovchinnikova G."/>
            <person name="Pati A."/>
            <person name="Chen A."/>
            <person name="Palaniappan K."/>
            <person name="Land M."/>
            <person name="Hauser L."/>
            <person name="Chang Y.-J."/>
            <person name="Jeffries C.D."/>
            <person name="Chain P."/>
            <person name="Brettin T."/>
            <person name="Detter J.C."/>
            <person name="Schuetze A."/>
            <person name="Rohde M."/>
            <person name="Tindall B.J."/>
            <person name="Goeker M."/>
            <person name="Bristow J."/>
            <person name="Eisen J.A."/>
            <person name="Markowitz V."/>
            <person name="Hugenholtz P."/>
            <person name="Kyrpides N.C."/>
            <person name="Klenk H.-P."/>
            <person name="Chen F."/>
        </authorList>
    </citation>
    <scope>NUCLEOTIDE SEQUENCE [LARGE SCALE GENOMIC DNA]</scope>
    <source>
        <strain evidence="3">ATCC 33905 / DSM 74 / LMG 10896 / Claus 1</strain>
    </source>
</reference>
<dbReference type="HOGENOM" id="CLU_1947476_0_0_10"/>
<dbReference type="eggNOG" id="ENOG50336XG">
    <property type="taxonomic scope" value="Bacteria"/>
</dbReference>
<keyword evidence="1" id="KW-1133">Transmembrane helix</keyword>
<dbReference type="STRING" id="504472.Slin_2148"/>
<accession>D2QDP6</accession>
<evidence type="ECO:0000256" key="1">
    <source>
        <dbReference type="SAM" id="Phobius"/>
    </source>
</evidence>
<dbReference type="KEGG" id="sli:Slin_2148"/>
<dbReference type="EMBL" id="CP001769">
    <property type="protein sequence ID" value="ADB38176.1"/>
    <property type="molecule type" value="Genomic_DNA"/>
</dbReference>
<dbReference type="RefSeq" id="WP_012926722.1">
    <property type="nucleotide sequence ID" value="NC_013730.1"/>
</dbReference>
<keyword evidence="3" id="KW-1185">Reference proteome</keyword>
<evidence type="ECO:0000313" key="2">
    <source>
        <dbReference type="EMBL" id="ADB38176.1"/>
    </source>
</evidence>
<keyword evidence="1" id="KW-0472">Membrane</keyword>
<feature type="transmembrane region" description="Helical" evidence="1">
    <location>
        <begin position="101"/>
        <end position="122"/>
    </location>
</feature>
<feature type="transmembrane region" description="Helical" evidence="1">
    <location>
        <begin position="78"/>
        <end position="95"/>
    </location>
</feature>